<name>A0ABN8RDB8_9CNID</name>
<evidence type="ECO:0000313" key="2">
    <source>
        <dbReference type="Proteomes" id="UP001159405"/>
    </source>
</evidence>
<evidence type="ECO:0000313" key="1">
    <source>
        <dbReference type="EMBL" id="CAH3176639.1"/>
    </source>
</evidence>
<sequence length="151" mass="16776">MGQPPRPSSPATTNWSHGRHRCPAIPSLANLLCWTTNSIPSVAPIILAMLNLHRQIQYLFGRLLLVEIVPVNQQNEIFGLKLSYLEALVVEILSLTVKELFDSYKQAPFTLKIDVLSNVLDHPGVGKVFNLMGSGAKGFKWCEIKDKCHLG</sequence>
<reference evidence="1 2" key="1">
    <citation type="submission" date="2022-05" db="EMBL/GenBank/DDBJ databases">
        <authorList>
            <consortium name="Genoscope - CEA"/>
            <person name="William W."/>
        </authorList>
    </citation>
    <scope>NUCLEOTIDE SEQUENCE [LARGE SCALE GENOMIC DNA]</scope>
</reference>
<keyword evidence="2" id="KW-1185">Reference proteome</keyword>
<comment type="caution">
    <text evidence="1">The sequence shown here is derived from an EMBL/GenBank/DDBJ whole genome shotgun (WGS) entry which is preliminary data.</text>
</comment>
<gene>
    <name evidence="1" type="ORF">PLOB_00018334</name>
</gene>
<organism evidence="1 2">
    <name type="scientific">Porites lobata</name>
    <dbReference type="NCBI Taxonomy" id="104759"/>
    <lineage>
        <taxon>Eukaryota</taxon>
        <taxon>Metazoa</taxon>
        <taxon>Cnidaria</taxon>
        <taxon>Anthozoa</taxon>
        <taxon>Hexacorallia</taxon>
        <taxon>Scleractinia</taxon>
        <taxon>Fungiina</taxon>
        <taxon>Poritidae</taxon>
        <taxon>Porites</taxon>
    </lineage>
</organism>
<dbReference type="EMBL" id="CALNXK010000215">
    <property type="protein sequence ID" value="CAH3176639.1"/>
    <property type="molecule type" value="Genomic_DNA"/>
</dbReference>
<protein>
    <submittedName>
        <fullName evidence="1">Uncharacterized protein</fullName>
    </submittedName>
</protein>
<proteinExistence type="predicted"/>
<dbReference type="Proteomes" id="UP001159405">
    <property type="component" value="Unassembled WGS sequence"/>
</dbReference>
<accession>A0ABN8RDB8</accession>